<protein>
    <recommendedName>
        <fullName evidence="3">DUF4338 domain-containing protein</fullName>
    </recommendedName>
</protein>
<dbReference type="KEGG" id="kme:H0A61_00424"/>
<name>A0A8A0RK76_9FIRM</name>
<dbReference type="AlphaFoldDB" id="A0A8A0RK76"/>
<dbReference type="Proteomes" id="UP000662904">
    <property type="component" value="Chromosome"/>
</dbReference>
<evidence type="ECO:0000313" key="2">
    <source>
        <dbReference type="Proteomes" id="UP000662904"/>
    </source>
</evidence>
<gene>
    <name evidence="1" type="ORF">H0A61_00424</name>
</gene>
<sequence length="295" mass="34065">METKRNFTKPKITEEEIALINRLIAENPSWGRSKLSQELCRIWNWCGPNGQIKDISCRALLRKLDAKGLIKLPPRICNGRKAGSRDKVQVMTHDTTPVTVSIRDLLPLKVEVIRKSGPLLTEFKSLLVQYHYLGFDMTVGENMKYMVYSRDGILLSCLLFGSAAWSCAPRDKFIGWEATARKNNLYLITNNTRFLILPWVKVPHLASHILGLICRRISSDWQEKYGHSVYLLETFVERDRFKGTCYKAANWIHVGETTGRSRNDRYNNLRVPIKDIFLYPLNKNFREVLAYDATP</sequence>
<proteinExistence type="predicted"/>
<reference evidence="1" key="1">
    <citation type="submission" date="2020-07" db="EMBL/GenBank/DDBJ databases">
        <title>Koleobacter methoxysyntrophicus gen. nov., sp. nov., a novel anaerobic bacterium isolated from deep subsurface oil field and proposal of Koleobacterales ord. nov. in the phylum Firmicutes.</title>
        <authorList>
            <person name="Sakamoto S."/>
            <person name="Tamaki H."/>
        </authorList>
    </citation>
    <scope>NUCLEOTIDE SEQUENCE</scope>
    <source>
        <strain evidence="1">NRmbB1</strain>
    </source>
</reference>
<dbReference type="RefSeq" id="WP_206708339.1">
    <property type="nucleotide sequence ID" value="NZ_CP059066.1"/>
</dbReference>
<dbReference type="Pfam" id="PF14236">
    <property type="entry name" value="DruA"/>
    <property type="match status" value="1"/>
</dbReference>
<organism evidence="1 2">
    <name type="scientific">Koleobacter methoxysyntrophicus</name>
    <dbReference type="NCBI Taxonomy" id="2751313"/>
    <lineage>
        <taxon>Bacteria</taxon>
        <taxon>Bacillati</taxon>
        <taxon>Bacillota</taxon>
        <taxon>Clostridia</taxon>
        <taxon>Koleobacterales</taxon>
        <taxon>Koleobacteraceae</taxon>
        <taxon>Koleobacter</taxon>
    </lineage>
</organism>
<evidence type="ECO:0000313" key="1">
    <source>
        <dbReference type="EMBL" id="QSQ08104.1"/>
    </source>
</evidence>
<keyword evidence="2" id="KW-1185">Reference proteome</keyword>
<accession>A0A8A0RK76</accession>
<dbReference type="EMBL" id="CP059066">
    <property type="protein sequence ID" value="QSQ08104.1"/>
    <property type="molecule type" value="Genomic_DNA"/>
</dbReference>
<evidence type="ECO:0008006" key="3">
    <source>
        <dbReference type="Google" id="ProtNLM"/>
    </source>
</evidence>
<dbReference type="InterPro" id="IPR025639">
    <property type="entry name" value="DruA"/>
</dbReference>